<comment type="caution">
    <text evidence="1">The sequence shown here is derived from an EMBL/GenBank/DDBJ whole genome shotgun (WGS) entry which is preliminary data.</text>
</comment>
<organism evidence="1 2">
    <name type="scientific">Persea americana</name>
    <name type="common">Avocado</name>
    <dbReference type="NCBI Taxonomy" id="3435"/>
    <lineage>
        <taxon>Eukaryota</taxon>
        <taxon>Viridiplantae</taxon>
        <taxon>Streptophyta</taxon>
        <taxon>Embryophyta</taxon>
        <taxon>Tracheophyta</taxon>
        <taxon>Spermatophyta</taxon>
        <taxon>Magnoliopsida</taxon>
        <taxon>Magnoliidae</taxon>
        <taxon>Laurales</taxon>
        <taxon>Lauraceae</taxon>
        <taxon>Persea</taxon>
    </lineage>
</organism>
<dbReference type="Proteomes" id="UP001234297">
    <property type="component" value="Chromosome 9"/>
</dbReference>
<reference evidence="1 2" key="1">
    <citation type="journal article" date="2022" name="Hortic Res">
        <title>A haplotype resolved chromosomal level avocado genome allows analysis of novel avocado genes.</title>
        <authorList>
            <person name="Nath O."/>
            <person name="Fletcher S.J."/>
            <person name="Hayward A."/>
            <person name="Shaw L.M."/>
            <person name="Masouleh A.K."/>
            <person name="Furtado A."/>
            <person name="Henry R.J."/>
            <person name="Mitter N."/>
        </authorList>
    </citation>
    <scope>NUCLEOTIDE SEQUENCE [LARGE SCALE GENOMIC DNA]</scope>
    <source>
        <strain evidence="2">cv. Hass</strain>
    </source>
</reference>
<sequence length="98" mass="11172">MRYNVVLIISINEKVFFAVTKFSGSVQKYKIIAGNLELKTLKNVQNSVVFALISSISFKKLQKGIGVETLWIDRNVVLLNLLVLFFWVNFGDLLCGRF</sequence>
<keyword evidence="2" id="KW-1185">Reference proteome</keyword>
<dbReference type="EMBL" id="CM056817">
    <property type="protein sequence ID" value="KAJ8621188.1"/>
    <property type="molecule type" value="Genomic_DNA"/>
</dbReference>
<accession>A0ACC2KJB2</accession>
<evidence type="ECO:0000313" key="2">
    <source>
        <dbReference type="Proteomes" id="UP001234297"/>
    </source>
</evidence>
<evidence type="ECO:0000313" key="1">
    <source>
        <dbReference type="EMBL" id="KAJ8621188.1"/>
    </source>
</evidence>
<proteinExistence type="predicted"/>
<protein>
    <submittedName>
        <fullName evidence="1">Uncharacterized protein</fullName>
    </submittedName>
</protein>
<name>A0ACC2KJB2_PERAE</name>
<gene>
    <name evidence="1" type="ORF">MRB53_029717</name>
</gene>